<organism evidence="1 2">
    <name type="scientific">Ralstonia mannitolilytica</name>
    <dbReference type="NCBI Taxonomy" id="105219"/>
    <lineage>
        <taxon>Bacteria</taxon>
        <taxon>Pseudomonadati</taxon>
        <taxon>Pseudomonadota</taxon>
        <taxon>Betaproteobacteria</taxon>
        <taxon>Burkholderiales</taxon>
        <taxon>Burkholderiaceae</taxon>
        <taxon>Ralstonia</taxon>
    </lineage>
</organism>
<evidence type="ECO:0000313" key="2">
    <source>
        <dbReference type="Proteomes" id="UP001190002"/>
    </source>
</evidence>
<sequence>MSFLDNAKEVLTEEEFTKLQELQTKSSDFEATPDEEKNLLGLKNSVREKIAQRDKAKNLSFLNGKVYTIAEIITAGGYSDEEIKKYYSEKFPRGANTEVRQYATIKFKDKDGKEVEEAIKTGERISKGAKEAIKKMGVAKFVELITDKAYFIDHVSTPTVGIMANKKVYKHINEQAKRLEFDVEKFKQALGIKA</sequence>
<evidence type="ECO:0000313" key="1">
    <source>
        <dbReference type="EMBL" id="CAJ0694530.1"/>
    </source>
</evidence>
<comment type="caution">
    <text evidence="1">The sequence shown here is derived from an EMBL/GenBank/DDBJ whole genome shotgun (WGS) entry which is preliminary data.</text>
</comment>
<dbReference type="Proteomes" id="UP001190002">
    <property type="component" value="Unassembled WGS sequence"/>
</dbReference>
<accession>A0AAD2B312</accession>
<gene>
    <name evidence="1" type="ORF">R77591_04266</name>
</gene>
<dbReference type="RefSeq" id="WP_175843122.1">
    <property type="nucleotide sequence ID" value="NZ_CATVXE010000024.1"/>
</dbReference>
<proteinExistence type="predicted"/>
<dbReference type="AlphaFoldDB" id="A0AAD2B312"/>
<dbReference type="EMBL" id="CATVXE010000024">
    <property type="protein sequence ID" value="CAJ0694530.1"/>
    <property type="molecule type" value="Genomic_DNA"/>
</dbReference>
<protein>
    <submittedName>
        <fullName evidence="1">Uncharacterized protein</fullName>
    </submittedName>
</protein>
<reference evidence="1" key="1">
    <citation type="submission" date="2023-07" db="EMBL/GenBank/DDBJ databases">
        <authorList>
            <person name="Peeters C."/>
        </authorList>
    </citation>
    <scope>NUCLEOTIDE SEQUENCE</scope>
    <source>
        <strain evidence="1">R-77591</strain>
    </source>
</reference>
<name>A0AAD2B312_9RALS</name>